<feature type="transmembrane region" description="Helical" evidence="9">
    <location>
        <begin position="408"/>
        <end position="427"/>
    </location>
</feature>
<dbReference type="InterPro" id="IPR006153">
    <property type="entry name" value="Cation/H_exchanger_TM"/>
</dbReference>
<reference evidence="11 12" key="1">
    <citation type="journal article" date="2024" name="Curr. Microbiol.">
        <title>Luteibacter sahnii sp. nov., A Novel Yellow-Colored Xanthomonadin Pigment Producing Probiotic Bacterium from Healthy Rice Seed Microbiome.</title>
        <authorList>
            <person name="Jaiswal G."/>
            <person name="Rana R."/>
            <person name="Nayak P.K."/>
            <person name="Chouhan R."/>
            <person name="Gandhi S.G."/>
            <person name="Patel H.K."/>
            <person name="Patil P.B."/>
        </authorList>
    </citation>
    <scope>NUCLEOTIDE SEQUENCE [LARGE SCALE GENOMIC DNA]</scope>
    <source>
        <strain evidence="11 12">PPL201</strain>
    </source>
</reference>
<feature type="transmembrane region" description="Helical" evidence="9">
    <location>
        <begin position="378"/>
        <end position="402"/>
    </location>
</feature>
<feature type="transmembrane region" description="Helical" evidence="9">
    <location>
        <begin position="6"/>
        <end position="25"/>
    </location>
</feature>
<evidence type="ECO:0000256" key="7">
    <source>
        <dbReference type="ARBA" id="ARBA00023065"/>
    </source>
</evidence>
<feature type="transmembrane region" description="Helical" evidence="9">
    <location>
        <begin position="60"/>
        <end position="81"/>
    </location>
</feature>
<keyword evidence="4" id="KW-1003">Cell membrane</keyword>
<feature type="transmembrane region" description="Helical" evidence="9">
    <location>
        <begin position="232"/>
        <end position="259"/>
    </location>
</feature>
<evidence type="ECO:0000313" key="12">
    <source>
        <dbReference type="Proteomes" id="UP001528850"/>
    </source>
</evidence>
<comment type="caution">
    <text evidence="11">The sequence shown here is derived from an EMBL/GenBank/DDBJ whole genome shotgun (WGS) entry which is preliminary data.</text>
</comment>
<evidence type="ECO:0000256" key="5">
    <source>
        <dbReference type="ARBA" id="ARBA00022692"/>
    </source>
</evidence>
<feature type="transmembrane region" description="Helical" evidence="9">
    <location>
        <begin position="32"/>
        <end position="54"/>
    </location>
</feature>
<sequence>MGYVGWIIFLSILLAGTSTAAGWIRRGPITSFAIYLTAGVIMGPAVLGLAHLRFTTESASWLRAVTEVGLVVSLFITGLKLRIPWRHRGWLTSLRLAVPAMLLTIAGLATLMHGWAGWAWPAALALAAILSPTDPVLASLVSVDDARDDDAMRVALSGEAGLNDGTALPFLLLALALMGSGSQVDVWVHWFTVDLLWEWLGGLGIGLLIGWLIGCAGTHMRHAAREVAPSDFLALGIMGLAYGGAELIHASGFLAAFAAGVGLRRVELTVTRRHARPNDDDDVIAPAELLVRPNERSTADAEHPGHTVGWMLSDALSFGDTMERLIGGALVFMVGVAAWPAFSATGVVVAAVLFVVIRPAAVWLGTIGEGLPWQRRLLLGWFGIRGLGSLNYLAFALTHGVIGDDGGVLATTVITVVALSILVHGITTTPLMNWRARALEHHEHAG</sequence>
<accession>A0ABT6BDE5</accession>
<evidence type="ECO:0000313" key="11">
    <source>
        <dbReference type="EMBL" id="MDF4026057.1"/>
    </source>
</evidence>
<feature type="domain" description="Cation/H+ exchanger transmembrane" evidence="10">
    <location>
        <begin position="342"/>
        <end position="434"/>
    </location>
</feature>
<name>A0ABT6BDE5_9GAMM</name>
<dbReference type="InterPro" id="IPR038770">
    <property type="entry name" value="Na+/solute_symporter_sf"/>
</dbReference>
<evidence type="ECO:0000256" key="2">
    <source>
        <dbReference type="ARBA" id="ARBA00022448"/>
    </source>
</evidence>
<keyword evidence="12" id="KW-1185">Reference proteome</keyword>
<evidence type="ECO:0000256" key="9">
    <source>
        <dbReference type="SAM" id="Phobius"/>
    </source>
</evidence>
<feature type="transmembrane region" description="Helical" evidence="9">
    <location>
        <begin position="325"/>
        <end position="357"/>
    </location>
</feature>
<dbReference type="PANTHER" id="PTHR32507">
    <property type="entry name" value="NA(+)/H(+) ANTIPORTER 1"/>
    <property type="match status" value="1"/>
</dbReference>
<evidence type="ECO:0000256" key="3">
    <source>
        <dbReference type="ARBA" id="ARBA00022449"/>
    </source>
</evidence>
<keyword evidence="8 9" id="KW-0472">Membrane</keyword>
<evidence type="ECO:0000256" key="8">
    <source>
        <dbReference type="ARBA" id="ARBA00023136"/>
    </source>
</evidence>
<dbReference type="Gene3D" id="1.20.1530.20">
    <property type="match status" value="1"/>
</dbReference>
<evidence type="ECO:0000256" key="1">
    <source>
        <dbReference type="ARBA" id="ARBA00004651"/>
    </source>
</evidence>
<feature type="transmembrane region" description="Helical" evidence="9">
    <location>
        <begin position="162"/>
        <end position="179"/>
    </location>
</feature>
<evidence type="ECO:0000259" key="10">
    <source>
        <dbReference type="Pfam" id="PF00999"/>
    </source>
</evidence>
<feature type="domain" description="Cation/H+ exchanger transmembrane" evidence="10">
    <location>
        <begin position="13"/>
        <end position="267"/>
    </location>
</feature>
<keyword evidence="3" id="KW-0050">Antiport</keyword>
<keyword evidence="7" id="KW-0406">Ion transport</keyword>
<dbReference type="PANTHER" id="PTHR32507:SF8">
    <property type="entry name" value="CNH1P"/>
    <property type="match status" value="1"/>
</dbReference>
<keyword evidence="5 9" id="KW-0812">Transmembrane</keyword>
<organism evidence="11 12">
    <name type="scientific">Luteibacter sahnii</name>
    <dbReference type="NCBI Taxonomy" id="3021977"/>
    <lineage>
        <taxon>Bacteria</taxon>
        <taxon>Pseudomonadati</taxon>
        <taxon>Pseudomonadota</taxon>
        <taxon>Gammaproteobacteria</taxon>
        <taxon>Lysobacterales</taxon>
        <taxon>Rhodanobacteraceae</taxon>
        <taxon>Luteibacter</taxon>
    </lineage>
</organism>
<feature type="transmembrane region" description="Helical" evidence="9">
    <location>
        <begin position="199"/>
        <end position="220"/>
    </location>
</feature>
<comment type="subcellular location">
    <subcellularLocation>
        <location evidence="1">Cell membrane</location>
        <topology evidence="1">Multi-pass membrane protein</topology>
    </subcellularLocation>
</comment>
<keyword evidence="2" id="KW-0813">Transport</keyword>
<gene>
    <name evidence="11" type="ORF">P3W24_13870</name>
</gene>
<dbReference type="Proteomes" id="UP001528850">
    <property type="component" value="Unassembled WGS sequence"/>
</dbReference>
<dbReference type="Pfam" id="PF00999">
    <property type="entry name" value="Na_H_Exchanger"/>
    <property type="match status" value="2"/>
</dbReference>
<dbReference type="EMBL" id="JARJJS010000003">
    <property type="protein sequence ID" value="MDF4026057.1"/>
    <property type="molecule type" value="Genomic_DNA"/>
</dbReference>
<protein>
    <submittedName>
        <fullName evidence="11">Cation:proton antiporter</fullName>
    </submittedName>
</protein>
<evidence type="ECO:0000256" key="6">
    <source>
        <dbReference type="ARBA" id="ARBA00022989"/>
    </source>
</evidence>
<evidence type="ECO:0000256" key="4">
    <source>
        <dbReference type="ARBA" id="ARBA00022475"/>
    </source>
</evidence>
<proteinExistence type="predicted"/>
<feature type="transmembrane region" description="Helical" evidence="9">
    <location>
        <begin position="93"/>
        <end position="112"/>
    </location>
</feature>
<keyword evidence="6 9" id="KW-1133">Transmembrane helix</keyword>